<evidence type="ECO:0000256" key="3">
    <source>
        <dbReference type="PROSITE-ProRule" id="PRU00221"/>
    </source>
</evidence>
<dbReference type="OrthoDB" id="5980302at2759"/>
<protein>
    <submittedName>
        <fullName evidence="6">WD repeat-containing protein on Y chromosome-like</fullName>
    </submittedName>
</protein>
<organism evidence="5 6">
    <name type="scientific">Geotrypetes seraphini</name>
    <name type="common">Gaboon caecilian</name>
    <name type="synonym">Caecilia seraphini</name>
    <dbReference type="NCBI Taxonomy" id="260995"/>
    <lineage>
        <taxon>Eukaryota</taxon>
        <taxon>Metazoa</taxon>
        <taxon>Chordata</taxon>
        <taxon>Craniata</taxon>
        <taxon>Vertebrata</taxon>
        <taxon>Euteleostomi</taxon>
        <taxon>Amphibia</taxon>
        <taxon>Gymnophiona</taxon>
        <taxon>Geotrypetes</taxon>
    </lineage>
</organism>
<keyword evidence="1 3" id="KW-0853">WD repeat</keyword>
<dbReference type="InterPro" id="IPR036322">
    <property type="entry name" value="WD40_repeat_dom_sf"/>
</dbReference>
<sequence length="1089" mass="124721">MPVFRKVRANSATGKLETFHIVSLLSEKRRPTTRAQASIRRAQTTLGGRRLPTASTFCSVEEVEEDSAPPEWLERELMRRQRRHSIGLMNNVDQNAIIQNQADPARSLSKEKIEEQMTLEQLQKLKAAFQEFEKDGDKLIDMEKFKWIVKKCARLRGTHDDQLEKLFMKIDYAANGTIRWDEFCTYMQLEYAELEEFSARLKEITFALPAIIREISHGDPFLRVLSTPDNTLVLIREDGTIYLWSAELKLKRSKMVFEKSNRESKWVTDFTIMTEYNKLVLGTGDREIQLYELSNFEPYCQISGLERMLLKIDYCSTAPDECLILYGDDQVNSFQMVVCVSILILASVGDTLRTWKKLPKHGNMPNISIDNAAIYPNVTYARWKVHGDWVVQLKYYSSIRAIISASNHEPTALVIGCTIGTTDVEQQMRDIKDYRKESKARRGQTLGAPQRRPEGNQTVFQVFKGVKTFAFCKKNSLIVTGGVDRIVRMWNLYVPGRPTGVLRGHTAPLFYVEISAEDQKIFSVSTDNTVKVWDLQDHSCLLTICPKLSGIRGELTACHFVPGLRALCVTTDSIALLQLRLRIPPLPYLEISHKEPVLCCKYNKVFRQVVSCSEGSVVKVWDFETGKQVSEFSGAHEDTGITCLTFDLSGRRLVSGGRDGCLKIWNYNNGHCLRTLRRENNRSEICDCTYAEVNKNRYIIAVGWDRRINIYFDSEEDFHHFQKPQPHWPDDLARGHKEDILCVAQCPPSFLATSSYDGEIIVWNMVSGHLYCRFNTPNWADEKFADNSISKVSFLKSRALKFELAASLVSNGPKGYIHFWRLFNGGQLHATFRPSRMGSQIGSIVVTADDTLLYVADHAGYIYIYDVHDYAFLGPEQGPPKTMNYWRAHINIITSLELVEENNVLLSSSIDCTVRLWSMNGEFIGTFGQREPWEIFTPASWKHPMVPFEILIDPESMPVHPVLQSDSSILQIINSDQKDTSKEKSSTMVEMNYSPRLPEIIITDDDIKKELSKRFYSHALGRRLQHERYTHLNKPPNHGGPSTFHKLQYFDIFNGRITCEKPNVSAVVTDPFFLENYYKNKNAAKVKEK</sequence>
<feature type="repeat" description="WD" evidence="3">
    <location>
        <begin position="641"/>
        <end position="675"/>
    </location>
</feature>
<dbReference type="Pfam" id="PF00400">
    <property type="entry name" value="WD40"/>
    <property type="match status" value="6"/>
</dbReference>
<feature type="domain" description="EF-hand" evidence="4">
    <location>
        <begin position="120"/>
        <end position="155"/>
    </location>
</feature>
<gene>
    <name evidence="6" type="primary">LOC117362997</name>
</gene>
<feature type="repeat" description="WD" evidence="3">
    <location>
        <begin position="733"/>
        <end position="765"/>
    </location>
</feature>
<dbReference type="Pfam" id="PF13499">
    <property type="entry name" value="EF-hand_7"/>
    <property type="match status" value="1"/>
</dbReference>
<dbReference type="SUPFAM" id="SSF47473">
    <property type="entry name" value="EF-hand"/>
    <property type="match status" value="1"/>
</dbReference>
<dbReference type="InterPro" id="IPR015943">
    <property type="entry name" value="WD40/YVTN_repeat-like_dom_sf"/>
</dbReference>
<keyword evidence="2" id="KW-0677">Repeat</keyword>
<dbReference type="CDD" id="cd00200">
    <property type="entry name" value="WD40"/>
    <property type="match status" value="1"/>
</dbReference>
<dbReference type="KEGG" id="gsh:117362997"/>
<dbReference type="InterPro" id="IPR011992">
    <property type="entry name" value="EF-hand-dom_pair"/>
</dbReference>
<dbReference type="PANTHER" id="PTHR44324:SF4">
    <property type="entry name" value="WD40 REPEAT DOMAIN 95"/>
    <property type="match status" value="1"/>
</dbReference>
<proteinExistence type="predicted"/>
<dbReference type="Gene3D" id="1.10.238.10">
    <property type="entry name" value="EF-hand"/>
    <property type="match status" value="1"/>
</dbReference>
<dbReference type="PROSITE" id="PS00678">
    <property type="entry name" value="WD_REPEATS_1"/>
    <property type="match status" value="3"/>
</dbReference>
<evidence type="ECO:0000256" key="1">
    <source>
        <dbReference type="ARBA" id="ARBA00022574"/>
    </source>
</evidence>
<feature type="repeat" description="WD" evidence="3">
    <location>
        <begin position="590"/>
        <end position="631"/>
    </location>
</feature>
<dbReference type="InParanoid" id="A0A6P8RKX5"/>
<evidence type="ECO:0000313" key="5">
    <source>
        <dbReference type="Proteomes" id="UP000515159"/>
    </source>
</evidence>
<dbReference type="CDD" id="cd00051">
    <property type="entry name" value="EFh"/>
    <property type="match status" value="1"/>
</dbReference>
<dbReference type="SMART" id="SM00320">
    <property type="entry name" value="WD40"/>
    <property type="match status" value="10"/>
</dbReference>
<dbReference type="InterPro" id="IPR002048">
    <property type="entry name" value="EF_hand_dom"/>
</dbReference>
<dbReference type="SUPFAM" id="SSF50978">
    <property type="entry name" value="WD40 repeat-like"/>
    <property type="match status" value="2"/>
</dbReference>
<dbReference type="PRINTS" id="PR00320">
    <property type="entry name" value="GPROTEINBRPT"/>
</dbReference>
<evidence type="ECO:0000313" key="6">
    <source>
        <dbReference type="RefSeq" id="XP_033806006.1"/>
    </source>
</evidence>
<accession>A0A6P8RKX5</accession>
<dbReference type="InterPro" id="IPR051242">
    <property type="entry name" value="WD-EF-hand_domain"/>
</dbReference>
<dbReference type="PANTHER" id="PTHR44324">
    <property type="entry name" value="WD40 REPEAT DOMAIN 95"/>
    <property type="match status" value="1"/>
</dbReference>
<name>A0A6P8RKX5_GEOSA</name>
<dbReference type="SMART" id="SM00054">
    <property type="entry name" value="EFh"/>
    <property type="match status" value="2"/>
</dbReference>
<feature type="repeat" description="WD" evidence="3">
    <location>
        <begin position="466"/>
        <end position="492"/>
    </location>
</feature>
<dbReference type="Gene3D" id="2.130.10.10">
    <property type="entry name" value="YVTN repeat-like/Quinoprotein amine dehydrogenase"/>
    <property type="match status" value="4"/>
</dbReference>
<dbReference type="RefSeq" id="XP_033806006.1">
    <property type="nucleotide sequence ID" value="XM_033950115.1"/>
</dbReference>
<dbReference type="PROSITE" id="PS50082">
    <property type="entry name" value="WD_REPEATS_2"/>
    <property type="match status" value="6"/>
</dbReference>
<dbReference type="AlphaFoldDB" id="A0A6P8RKX5"/>
<dbReference type="Proteomes" id="UP000515159">
    <property type="component" value="Chromosome 6"/>
</dbReference>
<dbReference type="PROSITE" id="PS50294">
    <property type="entry name" value="WD_REPEATS_REGION"/>
    <property type="match status" value="3"/>
</dbReference>
<feature type="repeat" description="WD" evidence="3">
    <location>
        <begin position="886"/>
        <end position="920"/>
    </location>
</feature>
<keyword evidence="5" id="KW-1185">Reference proteome</keyword>
<feature type="domain" description="EF-hand" evidence="4">
    <location>
        <begin position="158"/>
        <end position="193"/>
    </location>
</feature>
<feature type="repeat" description="WD" evidence="3">
    <location>
        <begin position="502"/>
        <end position="543"/>
    </location>
</feature>
<evidence type="ECO:0000259" key="4">
    <source>
        <dbReference type="PROSITE" id="PS50222"/>
    </source>
</evidence>
<dbReference type="GeneID" id="117362997"/>
<dbReference type="InterPro" id="IPR020472">
    <property type="entry name" value="WD40_PAC1"/>
</dbReference>
<evidence type="ECO:0000256" key="2">
    <source>
        <dbReference type="ARBA" id="ARBA00022737"/>
    </source>
</evidence>
<reference evidence="6" key="1">
    <citation type="submission" date="2025-08" db="UniProtKB">
        <authorList>
            <consortium name="RefSeq"/>
        </authorList>
    </citation>
    <scope>IDENTIFICATION</scope>
</reference>
<dbReference type="InterPro" id="IPR019775">
    <property type="entry name" value="WD40_repeat_CS"/>
</dbReference>
<dbReference type="PROSITE" id="PS50222">
    <property type="entry name" value="EF_HAND_2"/>
    <property type="match status" value="2"/>
</dbReference>
<dbReference type="InterPro" id="IPR001680">
    <property type="entry name" value="WD40_rpt"/>
</dbReference>
<dbReference type="GO" id="GO:0005509">
    <property type="term" value="F:calcium ion binding"/>
    <property type="evidence" value="ECO:0007669"/>
    <property type="project" value="InterPro"/>
</dbReference>